<comment type="subcellular location">
    <subcellularLocation>
        <location evidence="2">Cell membrane</location>
    </subcellularLocation>
</comment>
<dbReference type="CDD" id="cd00082">
    <property type="entry name" value="HisKA"/>
    <property type="match status" value="1"/>
</dbReference>
<dbReference type="Pfam" id="PF02518">
    <property type="entry name" value="HATPase_c"/>
    <property type="match status" value="1"/>
</dbReference>
<dbReference type="InterPro" id="IPR036890">
    <property type="entry name" value="HATPase_C_sf"/>
</dbReference>
<dbReference type="EMBL" id="FOKC01000001">
    <property type="protein sequence ID" value="SFA84549.1"/>
    <property type="molecule type" value="Genomic_DNA"/>
</dbReference>
<organism evidence="10 11">
    <name type="scientific">Nocardioides alpinus</name>
    <dbReference type="NCBI Taxonomy" id="748909"/>
    <lineage>
        <taxon>Bacteria</taxon>
        <taxon>Bacillati</taxon>
        <taxon>Actinomycetota</taxon>
        <taxon>Actinomycetes</taxon>
        <taxon>Propionibacteriales</taxon>
        <taxon>Nocardioidaceae</taxon>
        <taxon>Nocardioides</taxon>
    </lineage>
</organism>
<dbReference type="Pfam" id="PF00512">
    <property type="entry name" value="HisKA"/>
    <property type="match status" value="1"/>
</dbReference>
<dbReference type="PROSITE" id="PS50109">
    <property type="entry name" value="HIS_KIN"/>
    <property type="match status" value="1"/>
</dbReference>
<evidence type="ECO:0000256" key="4">
    <source>
        <dbReference type="ARBA" id="ARBA00022553"/>
    </source>
</evidence>
<sequence>MNMHPCLQDTTVRGSVSPEAASLTAEILAGETSFDHAIARTAAHLLSDPRVEVVGIALTSFDPDETTSWARLGGRAWVREWTTPGTPISMLPAPGAGAEAALTMPWLSRHARAGGAVLVDRDLLPPEGAQDRDELRRIGVQAVVGTVFLSMGEMFGSLSVASSHAGPWRDVLIEDLRLLTSAIASRITLEHSRRAIAEAIEAGTEAQLAYQHFFASVGHELRTPVSSILGYTEVLMDEAGHSPAEQVAAEILRDGPAMLRACDQLLTVVDSLLGAGRTLSGDDQRQGVVIADALADVVHWHRTPALTAGVEMQVDVDPTATAWAHASGVRQVLTNLLGNAIAHHHATGGTVHLSTKRLLGESGQALVRVIVRDDGPGLDGDQIQHVFEPFVRYAGAGTKGSGLGLSISRTIAERDGGAVRGESTPGQGSSFWLELPEYVPPVA</sequence>
<evidence type="ECO:0000256" key="3">
    <source>
        <dbReference type="ARBA" id="ARBA00012438"/>
    </source>
</evidence>
<evidence type="ECO:0000313" key="10">
    <source>
        <dbReference type="EMBL" id="SFA84549.1"/>
    </source>
</evidence>
<dbReference type="SMART" id="SM00387">
    <property type="entry name" value="HATPase_c"/>
    <property type="match status" value="1"/>
</dbReference>
<keyword evidence="12" id="KW-1185">Reference proteome</keyword>
<evidence type="ECO:0000313" key="9">
    <source>
        <dbReference type="EMBL" id="PKH37742.1"/>
    </source>
</evidence>
<evidence type="ECO:0000259" key="8">
    <source>
        <dbReference type="PROSITE" id="PS50109"/>
    </source>
</evidence>
<dbReference type="STRING" id="748909.SAMN05192575_101773"/>
<name>A0A1I0W703_9ACTN</name>
<dbReference type="PANTHER" id="PTHR43711:SF1">
    <property type="entry name" value="HISTIDINE KINASE 1"/>
    <property type="match status" value="1"/>
</dbReference>
<dbReference type="InterPro" id="IPR003661">
    <property type="entry name" value="HisK_dim/P_dom"/>
</dbReference>
<feature type="domain" description="Histidine kinase" evidence="8">
    <location>
        <begin position="216"/>
        <end position="439"/>
    </location>
</feature>
<evidence type="ECO:0000256" key="5">
    <source>
        <dbReference type="ARBA" id="ARBA00022679"/>
    </source>
</evidence>
<reference evidence="10" key="1">
    <citation type="submission" date="2016-10" db="EMBL/GenBank/DDBJ databases">
        <authorList>
            <person name="de Groot N.N."/>
        </authorList>
    </citation>
    <scope>NUCLEOTIDE SEQUENCE [LARGE SCALE GENOMIC DNA]</scope>
    <source>
        <strain evidence="10">CGMCC 1.10697</strain>
    </source>
</reference>
<dbReference type="OrthoDB" id="567977at2"/>
<dbReference type="EMBL" id="PJBV01000035">
    <property type="protein sequence ID" value="PKH37742.1"/>
    <property type="molecule type" value="Genomic_DNA"/>
</dbReference>
<evidence type="ECO:0000313" key="11">
    <source>
        <dbReference type="Proteomes" id="UP000199113"/>
    </source>
</evidence>
<keyword evidence="5" id="KW-0808">Transferase</keyword>
<evidence type="ECO:0000256" key="1">
    <source>
        <dbReference type="ARBA" id="ARBA00000085"/>
    </source>
</evidence>
<dbReference type="PRINTS" id="PR00344">
    <property type="entry name" value="BCTRLSENSOR"/>
</dbReference>
<dbReference type="SUPFAM" id="SSF55874">
    <property type="entry name" value="ATPase domain of HSP90 chaperone/DNA topoisomerase II/histidine kinase"/>
    <property type="match status" value="1"/>
</dbReference>
<evidence type="ECO:0000256" key="2">
    <source>
        <dbReference type="ARBA" id="ARBA00004236"/>
    </source>
</evidence>
<reference evidence="9 12" key="2">
    <citation type="submission" date="2017-12" db="EMBL/GenBank/DDBJ databases">
        <title>Pharmacopeia of the Arctic Ocean.</title>
        <authorList>
            <person name="Collins E."/>
            <person name="Ducluzeau A.-L."/>
        </authorList>
    </citation>
    <scope>NUCLEOTIDE SEQUENCE [LARGE SCALE GENOMIC DNA]</scope>
    <source>
        <strain evidence="9 12">DSM 23325</strain>
    </source>
</reference>
<evidence type="ECO:0000256" key="7">
    <source>
        <dbReference type="ARBA" id="ARBA00023012"/>
    </source>
</evidence>
<dbReference type="InterPro" id="IPR004358">
    <property type="entry name" value="Sig_transdc_His_kin-like_C"/>
</dbReference>
<dbReference type="PANTHER" id="PTHR43711">
    <property type="entry name" value="TWO-COMPONENT HISTIDINE KINASE"/>
    <property type="match status" value="1"/>
</dbReference>
<dbReference type="InterPro" id="IPR003594">
    <property type="entry name" value="HATPase_dom"/>
</dbReference>
<gene>
    <name evidence="9" type="ORF">CXG46_20215</name>
    <name evidence="10" type="ORF">SAMN05192575_101773</name>
</gene>
<accession>A0A1I0W703</accession>
<evidence type="ECO:0000256" key="6">
    <source>
        <dbReference type="ARBA" id="ARBA00022777"/>
    </source>
</evidence>
<keyword evidence="7" id="KW-0902">Two-component regulatory system</keyword>
<dbReference type="Gene3D" id="1.10.287.130">
    <property type="match status" value="1"/>
</dbReference>
<proteinExistence type="predicted"/>
<dbReference type="Gene3D" id="3.30.565.10">
    <property type="entry name" value="Histidine kinase-like ATPase, C-terminal domain"/>
    <property type="match status" value="1"/>
</dbReference>
<dbReference type="InterPro" id="IPR036097">
    <property type="entry name" value="HisK_dim/P_sf"/>
</dbReference>
<dbReference type="InterPro" id="IPR050736">
    <property type="entry name" value="Sensor_HK_Regulatory"/>
</dbReference>
<dbReference type="SUPFAM" id="SSF47384">
    <property type="entry name" value="Homodimeric domain of signal transducing histidine kinase"/>
    <property type="match status" value="1"/>
</dbReference>
<keyword evidence="6 10" id="KW-0418">Kinase</keyword>
<comment type="catalytic activity">
    <reaction evidence="1">
        <text>ATP + protein L-histidine = ADP + protein N-phospho-L-histidine.</text>
        <dbReference type="EC" id="2.7.13.3"/>
    </reaction>
</comment>
<evidence type="ECO:0000313" key="12">
    <source>
        <dbReference type="Proteomes" id="UP000233565"/>
    </source>
</evidence>
<dbReference type="AlphaFoldDB" id="A0A1I0W703"/>
<dbReference type="Proteomes" id="UP000233565">
    <property type="component" value="Unassembled WGS sequence"/>
</dbReference>
<dbReference type="SUPFAM" id="SSF55781">
    <property type="entry name" value="GAF domain-like"/>
    <property type="match status" value="1"/>
</dbReference>
<dbReference type="InterPro" id="IPR005467">
    <property type="entry name" value="His_kinase_dom"/>
</dbReference>
<dbReference type="SMART" id="SM00388">
    <property type="entry name" value="HisKA"/>
    <property type="match status" value="1"/>
</dbReference>
<keyword evidence="4" id="KW-0597">Phosphoprotein</keyword>
<dbReference type="GO" id="GO:0000155">
    <property type="term" value="F:phosphorelay sensor kinase activity"/>
    <property type="evidence" value="ECO:0007669"/>
    <property type="project" value="InterPro"/>
</dbReference>
<dbReference type="Proteomes" id="UP000199113">
    <property type="component" value="Unassembled WGS sequence"/>
</dbReference>
<dbReference type="GO" id="GO:0005886">
    <property type="term" value="C:plasma membrane"/>
    <property type="evidence" value="ECO:0007669"/>
    <property type="project" value="UniProtKB-SubCell"/>
</dbReference>
<dbReference type="EC" id="2.7.13.3" evidence="3"/>
<protein>
    <recommendedName>
        <fullName evidence="3">histidine kinase</fullName>
        <ecNumber evidence="3">2.7.13.3</ecNumber>
    </recommendedName>
</protein>